<dbReference type="SUPFAM" id="SSF143011">
    <property type="entry name" value="RelE-like"/>
    <property type="match status" value="1"/>
</dbReference>
<evidence type="ECO:0000313" key="2">
    <source>
        <dbReference type="EMBL" id="QCY70000.1"/>
    </source>
</evidence>
<dbReference type="EMBL" id="CP040812">
    <property type="protein sequence ID" value="QCY70000.1"/>
    <property type="molecule type" value="Genomic_DNA"/>
</dbReference>
<proteinExistence type="predicted"/>
<dbReference type="InterPro" id="IPR035093">
    <property type="entry name" value="RelE/ParE_toxin_dom_sf"/>
</dbReference>
<dbReference type="Pfam" id="PF05016">
    <property type="entry name" value="ParE_toxin"/>
    <property type="match status" value="1"/>
</dbReference>
<dbReference type="InterPro" id="IPR007712">
    <property type="entry name" value="RelE/ParE_toxin"/>
</dbReference>
<protein>
    <submittedName>
        <fullName evidence="2">Type II toxin-antitoxin system RelE/ParE family toxin</fullName>
    </submittedName>
</protein>
<keyword evidence="3" id="KW-1185">Reference proteome</keyword>
<keyword evidence="1" id="KW-1277">Toxin-antitoxin system</keyword>
<dbReference type="Gene3D" id="3.30.2310.20">
    <property type="entry name" value="RelE-like"/>
    <property type="match status" value="1"/>
</dbReference>
<evidence type="ECO:0000256" key="1">
    <source>
        <dbReference type="ARBA" id="ARBA00022649"/>
    </source>
</evidence>
<dbReference type="KEGG" id="afla:FHG64_11650"/>
<accession>A0A5B7X3Z7</accession>
<gene>
    <name evidence="2" type="ORF">FHG64_11650</name>
</gene>
<dbReference type="OrthoDB" id="1031021at2"/>
<evidence type="ECO:0000313" key="3">
    <source>
        <dbReference type="Proteomes" id="UP000309016"/>
    </source>
</evidence>
<reference evidence="2 3" key="1">
    <citation type="submission" date="2019-06" db="EMBL/GenBank/DDBJ databases">
        <title>Complete genome sequence of Antarcticibacterium flavum KCTC 52984T from an Antarctic marine sediment.</title>
        <authorList>
            <person name="Lee Y.M."/>
            <person name="Shin S.C."/>
        </authorList>
    </citation>
    <scope>NUCLEOTIDE SEQUENCE [LARGE SCALE GENOMIC DNA]</scope>
    <source>
        <strain evidence="2 3">KCTC 52984</strain>
    </source>
</reference>
<dbReference type="AlphaFoldDB" id="A0A5B7X3Z7"/>
<dbReference type="RefSeq" id="WP_139066564.1">
    <property type="nucleotide sequence ID" value="NZ_CP040812.1"/>
</dbReference>
<dbReference type="Proteomes" id="UP000309016">
    <property type="component" value="Chromosome"/>
</dbReference>
<name>A0A5B7X3Z7_9FLAO</name>
<sequence length="106" mass="12933">MELNLFWTDFAKYELQKIFKYLKENASLKVARNETKKIVKATYRLKSQPEIGQVEQLLVDREQEFRYLVHQTYKIIYWLNREKNQVEIVDVFDTQQYPAKIQRSNL</sequence>
<organism evidence="2 3">
    <name type="scientific">Antarcticibacterium flavum</name>
    <dbReference type="NCBI Taxonomy" id="2058175"/>
    <lineage>
        <taxon>Bacteria</taxon>
        <taxon>Pseudomonadati</taxon>
        <taxon>Bacteroidota</taxon>
        <taxon>Flavobacteriia</taxon>
        <taxon>Flavobacteriales</taxon>
        <taxon>Flavobacteriaceae</taxon>
        <taxon>Antarcticibacterium</taxon>
    </lineage>
</organism>